<dbReference type="AlphaFoldDB" id="A0AAN1JGL3"/>
<sequence length="119" mass="13543">MDLSKLLSKYKLTADDTSHLKTIKGLDYVYEGKIVSERNQNRNMRDLIENTNNPDDQSPYSSAIVAGDLRNLEFSAKGFKLDGHAVTFESIIDSSLDVTRYEFKLDGQRARFTESNFPD</sequence>
<proteinExistence type="predicted"/>
<accession>A0AAN1JGL3</accession>
<dbReference type="EMBL" id="CP026106">
    <property type="protein sequence ID" value="AUT72859.1"/>
    <property type="molecule type" value="Genomic_DNA"/>
</dbReference>
<dbReference type="KEGG" id="phs:C2L64_32715"/>
<evidence type="ECO:0000313" key="1">
    <source>
        <dbReference type="EMBL" id="AUT72859.1"/>
    </source>
</evidence>
<name>A0AAN1JGL3_9BURK</name>
<evidence type="ECO:0000313" key="2">
    <source>
        <dbReference type="Proteomes" id="UP000236649"/>
    </source>
</evidence>
<protein>
    <submittedName>
        <fullName evidence="1">Uncharacterized protein</fullName>
    </submittedName>
</protein>
<gene>
    <name evidence="1" type="ORF">C2L64_32715</name>
</gene>
<dbReference type="Proteomes" id="UP000236649">
    <property type="component" value="Chromosome 2"/>
</dbReference>
<reference evidence="1 2" key="1">
    <citation type="submission" date="2018-01" db="EMBL/GenBank/DDBJ databases">
        <title>Species boundaries and ecological features among Paraburkholderia terrae DSMZ17804T, P. hospita DSMZ17164T and P. caribensis DSMZ13236T.</title>
        <authorList>
            <person name="Pratama A.A."/>
        </authorList>
    </citation>
    <scope>NUCLEOTIDE SEQUENCE [LARGE SCALE GENOMIC DNA]</scope>
    <source>
        <strain evidence="1 2">DSM 17164</strain>
    </source>
</reference>
<organism evidence="1 2">
    <name type="scientific">Paraburkholderia hospita</name>
    <dbReference type="NCBI Taxonomy" id="169430"/>
    <lineage>
        <taxon>Bacteria</taxon>
        <taxon>Pseudomonadati</taxon>
        <taxon>Pseudomonadota</taxon>
        <taxon>Betaproteobacteria</taxon>
        <taxon>Burkholderiales</taxon>
        <taxon>Burkholderiaceae</taxon>
        <taxon>Paraburkholderia</taxon>
    </lineage>
</organism>